<protein>
    <recommendedName>
        <fullName evidence="1">Type III secretion system flagellar brake protein YcgR PilZN domain-containing protein</fullName>
    </recommendedName>
</protein>
<reference evidence="2" key="1">
    <citation type="submission" date="2018-06" db="EMBL/GenBank/DDBJ databases">
        <authorList>
            <person name="Zhirakovskaya E."/>
        </authorList>
    </citation>
    <scope>NUCLEOTIDE SEQUENCE</scope>
</reference>
<organism evidence="2">
    <name type="scientific">hydrothermal vent metagenome</name>
    <dbReference type="NCBI Taxonomy" id="652676"/>
    <lineage>
        <taxon>unclassified sequences</taxon>
        <taxon>metagenomes</taxon>
        <taxon>ecological metagenomes</taxon>
    </lineage>
</organism>
<sequence length="281" mass="30981">MPASRSRTERWRNCLWQIYERSGAIEISLARPEGAEQPGNDLIWRVKILGLSETEIVVSQPAAFGRTIPLEPGTKLVGAMSVGQNRWMFQTQTLSSKTDSKLHLIMPEKVERCPRRSYYRVSTASVELPDVECWPLLDPSSVVAAEIANEANARDILRHRQDPTQPAPEPQHLLPEVGPGFKAKLINISGGGMGLVVSPQEASGLDRARYLWMRVNLGPDLPAPIALTGRMVHTHMDSAQSVHVGLSYEFGFNPAHREFVISQVCGVVSRLLGDQDSSQAA</sequence>
<evidence type="ECO:0000313" key="2">
    <source>
        <dbReference type="EMBL" id="VAX40349.1"/>
    </source>
</evidence>
<proteinExistence type="predicted"/>
<dbReference type="AlphaFoldDB" id="A0A3B1DDE2"/>
<feature type="domain" description="Type III secretion system flagellar brake protein YcgR PilZN" evidence="1">
    <location>
        <begin position="26"/>
        <end position="105"/>
    </location>
</feature>
<accession>A0A3B1DDE2</accession>
<dbReference type="InterPro" id="IPR009926">
    <property type="entry name" value="T3SS_YcgR_PilZN"/>
</dbReference>
<dbReference type="EMBL" id="UOGK01000379">
    <property type="protein sequence ID" value="VAX40349.1"/>
    <property type="molecule type" value="Genomic_DNA"/>
</dbReference>
<name>A0A3B1DDE2_9ZZZZ</name>
<evidence type="ECO:0000259" key="1">
    <source>
        <dbReference type="Pfam" id="PF12945"/>
    </source>
</evidence>
<gene>
    <name evidence="2" type="ORF">MNBD_PLANCTO03-2323</name>
</gene>
<dbReference type="Pfam" id="PF12945">
    <property type="entry name" value="PilZNR"/>
    <property type="match status" value="1"/>
</dbReference>